<evidence type="ECO:0000259" key="2">
    <source>
        <dbReference type="PROSITE" id="PS50805"/>
    </source>
</evidence>
<dbReference type="PANTHER" id="PTHR23232">
    <property type="entry name" value="KRAB DOMAIN C2H2 ZINC FINGER"/>
    <property type="match status" value="1"/>
</dbReference>
<comment type="caution">
    <text evidence="3">The sequence shown here is derived from an EMBL/GenBank/DDBJ whole genome shotgun (WGS) entry which is preliminary data.</text>
</comment>
<dbReference type="SMART" id="SM00349">
    <property type="entry name" value="KRAB"/>
    <property type="match status" value="1"/>
</dbReference>
<dbReference type="InterPro" id="IPR036051">
    <property type="entry name" value="KRAB_dom_sf"/>
</dbReference>
<evidence type="ECO:0000313" key="4">
    <source>
        <dbReference type="Proteomes" id="UP001177744"/>
    </source>
</evidence>
<dbReference type="InterPro" id="IPR001909">
    <property type="entry name" value="KRAB"/>
</dbReference>
<sequence>MGQADYMNFEDVAIAFSQEEWEILDEAQRRLYCDVMLEVFALVSFIGSSVPPAGSHPVNPDQERLAPLQQHSPAGSPVSGTCPEGDGESLILLLIQASGVPLEVSSQGWIKHR</sequence>
<dbReference type="SUPFAM" id="SSF109640">
    <property type="entry name" value="KRAB domain (Kruppel-associated box)"/>
    <property type="match status" value="1"/>
</dbReference>
<dbReference type="CDD" id="cd07765">
    <property type="entry name" value="KRAB_A-box"/>
    <property type="match status" value="1"/>
</dbReference>
<keyword evidence="4" id="KW-1185">Reference proteome</keyword>
<proteinExistence type="predicted"/>
<protein>
    <recommendedName>
        <fullName evidence="2">KRAB domain-containing protein</fullName>
    </recommendedName>
</protein>
<dbReference type="EMBL" id="JAULJE010000031">
    <property type="protein sequence ID" value="KAK1327415.1"/>
    <property type="molecule type" value="Genomic_DNA"/>
</dbReference>
<accession>A0AA40HA02</accession>
<dbReference type="PROSITE" id="PS50805">
    <property type="entry name" value="KRAB"/>
    <property type="match status" value="1"/>
</dbReference>
<feature type="non-terminal residue" evidence="3">
    <location>
        <position position="113"/>
    </location>
</feature>
<name>A0AA40HA02_CNENI</name>
<organism evidence="3 4">
    <name type="scientific">Cnephaeus nilssonii</name>
    <name type="common">Northern bat</name>
    <name type="synonym">Eptesicus nilssonii</name>
    <dbReference type="NCBI Taxonomy" id="3371016"/>
    <lineage>
        <taxon>Eukaryota</taxon>
        <taxon>Metazoa</taxon>
        <taxon>Chordata</taxon>
        <taxon>Craniata</taxon>
        <taxon>Vertebrata</taxon>
        <taxon>Euteleostomi</taxon>
        <taxon>Mammalia</taxon>
        <taxon>Eutheria</taxon>
        <taxon>Laurasiatheria</taxon>
        <taxon>Chiroptera</taxon>
        <taxon>Yangochiroptera</taxon>
        <taxon>Vespertilionidae</taxon>
        <taxon>Cnephaeus</taxon>
    </lineage>
</organism>
<dbReference type="AlphaFoldDB" id="A0AA40HA02"/>
<dbReference type="PANTHER" id="PTHR23232:SF142">
    <property type="entry name" value="GASTRULA ZINC FINGER PROTEIN XLCGF57.1-LIKE-RELATED"/>
    <property type="match status" value="1"/>
</dbReference>
<reference evidence="3" key="1">
    <citation type="submission" date="2023-06" db="EMBL/GenBank/DDBJ databases">
        <title>Reference genome for the Northern bat (Eptesicus nilssonii), a most northern bat species.</title>
        <authorList>
            <person name="Laine V.N."/>
            <person name="Pulliainen A.T."/>
            <person name="Lilley T.M."/>
        </authorList>
    </citation>
    <scope>NUCLEOTIDE SEQUENCE</scope>
    <source>
        <strain evidence="3">BLF_Eptnil</strain>
        <tissue evidence="3">Kidney</tissue>
    </source>
</reference>
<gene>
    <name evidence="3" type="ORF">QTO34_014176</name>
</gene>
<dbReference type="GO" id="GO:0006355">
    <property type="term" value="P:regulation of DNA-templated transcription"/>
    <property type="evidence" value="ECO:0007669"/>
    <property type="project" value="InterPro"/>
</dbReference>
<feature type="region of interest" description="Disordered" evidence="1">
    <location>
        <begin position="53"/>
        <end position="84"/>
    </location>
</feature>
<evidence type="ECO:0000256" key="1">
    <source>
        <dbReference type="SAM" id="MobiDB-lite"/>
    </source>
</evidence>
<dbReference type="Pfam" id="PF01352">
    <property type="entry name" value="KRAB"/>
    <property type="match status" value="1"/>
</dbReference>
<dbReference type="InterPro" id="IPR050169">
    <property type="entry name" value="Krueppel_C2H2_ZnF"/>
</dbReference>
<evidence type="ECO:0000313" key="3">
    <source>
        <dbReference type="EMBL" id="KAK1327415.1"/>
    </source>
</evidence>
<dbReference type="Proteomes" id="UP001177744">
    <property type="component" value="Unassembled WGS sequence"/>
</dbReference>
<feature type="domain" description="KRAB" evidence="2">
    <location>
        <begin position="7"/>
        <end position="113"/>
    </location>
</feature>
<dbReference type="Gene3D" id="6.10.140.140">
    <property type="match status" value="1"/>
</dbReference>